<dbReference type="OrthoDB" id="288590at2759"/>
<organism evidence="1 2">
    <name type="scientific">Colletotrichum higginsianum</name>
    <dbReference type="NCBI Taxonomy" id="80884"/>
    <lineage>
        <taxon>Eukaryota</taxon>
        <taxon>Fungi</taxon>
        <taxon>Dikarya</taxon>
        <taxon>Ascomycota</taxon>
        <taxon>Pezizomycotina</taxon>
        <taxon>Sordariomycetes</taxon>
        <taxon>Hypocreomycetidae</taxon>
        <taxon>Glomerellales</taxon>
        <taxon>Glomerellaceae</taxon>
        <taxon>Colletotrichum</taxon>
        <taxon>Colletotrichum destructivum species complex</taxon>
    </lineage>
</organism>
<sequence length="90" mass="10280">MEWLVDRDHDEHLVMGYKPAGHGNGPIEGKKDGFEGLMECRSPFLFANRETNISKALRASHLQDCGWRFISWSRSHCVPINTIEAGYVDF</sequence>
<gene>
    <name evidence="1" type="ORF">CH35J_012756</name>
</gene>
<accession>A0A4T0VCA9</accession>
<dbReference type="Proteomes" id="UP000305883">
    <property type="component" value="Unassembled WGS sequence"/>
</dbReference>
<evidence type="ECO:0000313" key="1">
    <source>
        <dbReference type="EMBL" id="TIC89610.1"/>
    </source>
</evidence>
<evidence type="ECO:0000313" key="2">
    <source>
        <dbReference type="Proteomes" id="UP000305883"/>
    </source>
</evidence>
<comment type="caution">
    <text evidence="1">The sequence shown here is derived from an EMBL/GenBank/DDBJ whole genome shotgun (WGS) entry which is preliminary data.</text>
</comment>
<protein>
    <submittedName>
        <fullName evidence="1">Uncharacterized protein</fullName>
    </submittedName>
</protein>
<reference evidence="1 2" key="1">
    <citation type="journal article" date="2019" name="Genome Biol. Evol.">
        <title>Genomic Plasticity Mediated by Transposable Elements in the Plant Pathogenic Fungus Colletotrichum higginsianum.</title>
        <authorList>
            <person name="Tsushima A."/>
            <person name="Gan P."/>
            <person name="Kumakura N."/>
            <person name="Narusaka M."/>
            <person name="Takano Y."/>
            <person name="Narusaka Y."/>
            <person name="Shirasu K."/>
        </authorList>
    </citation>
    <scope>NUCLEOTIDE SEQUENCE [LARGE SCALE GENOMIC DNA]</scope>
    <source>
        <strain evidence="1 2">MAFF305635-RFP</strain>
    </source>
</reference>
<name>A0A4T0VCA9_9PEZI</name>
<proteinExistence type="predicted"/>
<dbReference type="AlphaFoldDB" id="A0A4T0VCA9"/>
<dbReference type="EMBL" id="MWPZ01000014">
    <property type="protein sequence ID" value="TIC89610.1"/>
    <property type="molecule type" value="Genomic_DNA"/>
</dbReference>